<comment type="caution">
    <text evidence="1">The sequence shown here is derived from an EMBL/GenBank/DDBJ whole genome shotgun (WGS) entry which is preliminary data.</text>
</comment>
<reference evidence="2" key="1">
    <citation type="journal article" date="2023" name="Nat. Plants">
        <title>Single-cell RNA sequencing provides a high-resolution roadmap for understanding the multicellular compartmentation of specialized metabolism.</title>
        <authorList>
            <person name="Sun S."/>
            <person name="Shen X."/>
            <person name="Li Y."/>
            <person name="Li Y."/>
            <person name="Wang S."/>
            <person name="Li R."/>
            <person name="Zhang H."/>
            <person name="Shen G."/>
            <person name="Guo B."/>
            <person name="Wei J."/>
            <person name="Xu J."/>
            <person name="St-Pierre B."/>
            <person name="Chen S."/>
            <person name="Sun C."/>
        </authorList>
    </citation>
    <scope>NUCLEOTIDE SEQUENCE [LARGE SCALE GENOMIC DNA]</scope>
</reference>
<keyword evidence="2" id="KW-1185">Reference proteome</keyword>
<sequence>MHDNQWGYGNFSPHARSYVNNFYDCYEGIRFGTRNDFNDTFCKRVPRNDVRNGGNYVNMDERLHKRKGDYEGYFDSYNCGGYNCRRNSQTLGTTSRPFSYNNLKLPLLCGTFGPYDYEACEKKVESLFYSYCVRDEEKF</sequence>
<evidence type="ECO:0000313" key="1">
    <source>
        <dbReference type="EMBL" id="KAI5676631.1"/>
    </source>
</evidence>
<organism evidence="1 2">
    <name type="scientific">Catharanthus roseus</name>
    <name type="common">Madagascar periwinkle</name>
    <name type="synonym">Vinca rosea</name>
    <dbReference type="NCBI Taxonomy" id="4058"/>
    <lineage>
        <taxon>Eukaryota</taxon>
        <taxon>Viridiplantae</taxon>
        <taxon>Streptophyta</taxon>
        <taxon>Embryophyta</taxon>
        <taxon>Tracheophyta</taxon>
        <taxon>Spermatophyta</taxon>
        <taxon>Magnoliopsida</taxon>
        <taxon>eudicotyledons</taxon>
        <taxon>Gunneridae</taxon>
        <taxon>Pentapetalae</taxon>
        <taxon>asterids</taxon>
        <taxon>lamiids</taxon>
        <taxon>Gentianales</taxon>
        <taxon>Apocynaceae</taxon>
        <taxon>Rauvolfioideae</taxon>
        <taxon>Vinceae</taxon>
        <taxon>Catharanthinae</taxon>
        <taxon>Catharanthus</taxon>
    </lineage>
</organism>
<dbReference type="Proteomes" id="UP001060085">
    <property type="component" value="Linkage Group LG02"/>
</dbReference>
<evidence type="ECO:0000313" key="2">
    <source>
        <dbReference type="Proteomes" id="UP001060085"/>
    </source>
</evidence>
<proteinExistence type="predicted"/>
<protein>
    <submittedName>
        <fullName evidence="1">Uncharacterized protein</fullName>
    </submittedName>
</protein>
<name>A0ACC0BVL9_CATRO</name>
<gene>
    <name evidence="1" type="ORF">M9H77_07581</name>
</gene>
<accession>A0ACC0BVL9</accession>
<dbReference type="EMBL" id="CM044702">
    <property type="protein sequence ID" value="KAI5676631.1"/>
    <property type="molecule type" value="Genomic_DNA"/>
</dbReference>